<organism evidence="1 2">
    <name type="scientific">Thanatephorus cucumeris (strain AG1-IA)</name>
    <name type="common">Rice sheath blight fungus</name>
    <name type="synonym">Rhizoctonia solani</name>
    <dbReference type="NCBI Taxonomy" id="983506"/>
    <lineage>
        <taxon>Eukaryota</taxon>
        <taxon>Fungi</taxon>
        <taxon>Dikarya</taxon>
        <taxon>Basidiomycota</taxon>
        <taxon>Agaricomycotina</taxon>
        <taxon>Agaricomycetes</taxon>
        <taxon>Cantharellales</taxon>
        <taxon>Ceratobasidiaceae</taxon>
        <taxon>Rhizoctonia</taxon>
        <taxon>Rhizoctonia solani AG-1</taxon>
    </lineage>
</organism>
<proteinExistence type="predicted"/>
<dbReference type="AlphaFoldDB" id="L8WG35"/>
<evidence type="ECO:0000313" key="2">
    <source>
        <dbReference type="Proteomes" id="UP000011668"/>
    </source>
</evidence>
<accession>L8WG35</accession>
<sequence length="62" mass="6977">MLTGVDDRIACLRSWPHLDWPHITLLLQQTSIADPAPNRHAPRSCLSSTNGQLTVRHRTYTG</sequence>
<name>L8WG35_THACA</name>
<reference evidence="1 2" key="1">
    <citation type="journal article" date="2013" name="Nat. Commun.">
        <title>The evolution and pathogenic mechanisms of the rice sheath blight pathogen.</title>
        <authorList>
            <person name="Zheng A."/>
            <person name="Lin R."/>
            <person name="Xu L."/>
            <person name="Qin P."/>
            <person name="Tang C."/>
            <person name="Ai P."/>
            <person name="Zhang D."/>
            <person name="Liu Y."/>
            <person name="Sun Z."/>
            <person name="Feng H."/>
            <person name="Wang Y."/>
            <person name="Chen Y."/>
            <person name="Liang X."/>
            <person name="Fu R."/>
            <person name="Li Q."/>
            <person name="Zhang J."/>
            <person name="Yu X."/>
            <person name="Xie Z."/>
            <person name="Ding L."/>
            <person name="Guan P."/>
            <person name="Tang J."/>
            <person name="Liang Y."/>
            <person name="Wang S."/>
            <person name="Deng Q."/>
            <person name="Li S."/>
            <person name="Zhu J."/>
            <person name="Wang L."/>
            <person name="Liu H."/>
            <person name="Li P."/>
        </authorList>
    </citation>
    <scope>NUCLEOTIDE SEQUENCE [LARGE SCALE GENOMIC DNA]</scope>
    <source>
        <strain evidence="2">AG-1 IA</strain>
    </source>
</reference>
<comment type="caution">
    <text evidence="1">The sequence shown here is derived from an EMBL/GenBank/DDBJ whole genome shotgun (WGS) entry which is preliminary data.</text>
</comment>
<evidence type="ECO:0000313" key="1">
    <source>
        <dbReference type="EMBL" id="ELU35738.1"/>
    </source>
</evidence>
<dbReference type="Proteomes" id="UP000011668">
    <property type="component" value="Unassembled WGS sequence"/>
</dbReference>
<keyword evidence="2" id="KW-1185">Reference proteome</keyword>
<dbReference type="EMBL" id="AFRT01005475">
    <property type="protein sequence ID" value="ELU35738.1"/>
    <property type="molecule type" value="Genomic_DNA"/>
</dbReference>
<protein>
    <submittedName>
        <fullName evidence="1">Uncharacterized protein</fullName>
    </submittedName>
</protein>
<gene>
    <name evidence="1" type="ORF">AG1IA_10232</name>
</gene>
<dbReference type="HOGENOM" id="CLU_2905719_0_0_1"/>